<dbReference type="Pfam" id="PF08429">
    <property type="entry name" value="PLU-1"/>
    <property type="match status" value="1"/>
</dbReference>
<dbReference type="InterPro" id="IPR001965">
    <property type="entry name" value="Znf_PHD"/>
</dbReference>
<reference evidence="6 7" key="1">
    <citation type="submission" date="2016-10" db="EMBL/GenBank/DDBJ databases">
        <title>Reductive evolution of mitochondrial metabolism and differential evolution of invasion-related proteins in Cryptosporidium.</title>
        <authorList>
            <person name="Liu S."/>
            <person name="Roellig D.M."/>
            <person name="Guo Y."/>
            <person name="Li N."/>
            <person name="Frace M.A."/>
            <person name="Tang K."/>
            <person name="Zhang L."/>
            <person name="Feng Y."/>
            <person name="Xiao L."/>
        </authorList>
    </citation>
    <scope>NUCLEOTIDE SEQUENCE [LARGE SCALE GENOMIC DNA]</scope>
    <source>
        <strain evidence="6">39726</strain>
    </source>
</reference>
<dbReference type="GO" id="GO:0008270">
    <property type="term" value="F:zinc ion binding"/>
    <property type="evidence" value="ECO:0007669"/>
    <property type="project" value="UniProtKB-KW"/>
</dbReference>
<evidence type="ECO:0000256" key="2">
    <source>
        <dbReference type="ARBA" id="ARBA00022771"/>
    </source>
</evidence>
<evidence type="ECO:0000313" key="7">
    <source>
        <dbReference type="Proteomes" id="UP000186176"/>
    </source>
</evidence>
<evidence type="ECO:0000256" key="3">
    <source>
        <dbReference type="ARBA" id="ARBA00022833"/>
    </source>
</evidence>
<keyword evidence="1" id="KW-0479">Metal-binding</keyword>
<evidence type="ECO:0000256" key="4">
    <source>
        <dbReference type="PROSITE-ProRule" id="PRU00146"/>
    </source>
</evidence>
<accession>A0A1J4MK71</accession>
<dbReference type="SUPFAM" id="SSF57903">
    <property type="entry name" value="FYVE/PHD zinc finger"/>
    <property type="match status" value="1"/>
</dbReference>
<dbReference type="Gene3D" id="3.30.40.10">
    <property type="entry name" value="Zinc/RING finger domain, C3HC4 (zinc finger)"/>
    <property type="match status" value="1"/>
</dbReference>
<name>A0A1J4MK71_9CRYT</name>
<keyword evidence="7" id="KW-1185">Reference proteome</keyword>
<dbReference type="InterPro" id="IPR019786">
    <property type="entry name" value="Zinc_finger_PHD-type_CS"/>
</dbReference>
<dbReference type="RefSeq" id="XP_028875752.1">
    <property type="nucleotide sequence ID" value="XM_029017173.1"/>
</dbReference>
<dbReference type="OrthoDB" id="340442at2759"/>
<dbReference type="VEuPathDB" id="CryptoDB:cubi_00159"/>
<dbReference type="EMBL" id="LRBP01000009">
    <property type="protein sequence ID" value="OII74606.1"/>
    <property type="molecule type" value="Genomic_DNA"/>
</dbReference>
<dbReference type="GeneID" id="39976952"/>
<sequence>MLQSSGKLRKSSRVEPSIYQAWVPPLFSEPNGEDEIKISFKRCERLYEPSLAKNENSDKKACETLKNLRFLLRGMETDFNYLSGEKILEHMSKNYASESQRFPLYAEKLILTRDEDLKVANFSSIKNRNDFDLTNLFKNELSWSINKSQKTFSTQKNVFDETKISSKSVNKSTVDSSPVSYGKLWEMTINQQIFINIIDNWRKSVSFIFNDNYKNLNYTLNEGLELLREGIELSNKIRLPELESLVNAVEYSVAFEEKIKKLLSIENESTVDLGSLKTTCKIPITELYELLKEGENCVFRSNYLDFLKSQLEKLKSWRSNVQSAIIEKNLDKCKDSIKDKDEILIEFTGINDLNEQIAASNWIEKVERSLSRPMKLNFAENLLNEPAAKFLDEKNVSAKQQLINRVSKAQEWLNIVQSPPFVYNLVAACKITAPNDISETTQNIIDQAKVFMEKSKEWKLPKPSEFEKVWLESSTLKIIIPLMKYMEPVYLRWRKWNKKYKRLMDGLCIYMEAQLILEEAEYTLCEYLDMSEYLPELRRKIEESGNWLNTSKEFLKTVSDFHTKQDINYVSSSIWNTISGIKKGNEFSRLEIQQVLDFMNSQFQERLSYGKLKQLIETGNELTIYEMTILQELTSCQDGCEKWLKKGKEYLKCSKISGINTATVINLLLERSCILVSKETEDSLFAELHFILWKMDINKIQAPINDFELNSLIKRFNDINSYIDFDHSDLSKTESVALVQSKKLMVLSLPNIKKESDEFVSQNNDSTVHSLNACESNATQPEAIFCTKSPEINIKELDIQQINISHWNQIKELEATAFIEKLQNILIYWTDLIHQYETEKKDIVTWRNILENLKHLPISFNELESKINKMMNDYDRIVSILKVGDEESNNSLDLKHPFSLLNSYKRLSEINFEISDLPIRIIEWDKWQIYLDELNRCDEYTLSEFSYLKEIEGACSNIEDTNIVQIERKTVINYLNNINERLTSKSLWGITDFRNILTELKYTGRLIQDLSICECWIKDVQGGNSLNGSMGIEYWNSLLQKGRTIRIIDHEIFKEFETQVMQSIEWNEIYLTVLSSNTFNKANKYKKSNKFQYNKILYSIAELLVRVDYGIGERLITFRELKKSVDSFNELRSQGIQYLNICINERRDKFFSKLLNKYLNRFQDKNDQESEISNQIDSIKNFTLSLKNLLESCIKHPISMNITSYIQEEISLREINEKMFNALINKENPYFSTISHSVPITLNESKILTFNEASDIVDFIIENKLNIMPETNSNMNETKDFQTNFSEITRENQLTINELKEIVLNSESFVLKEPDLTEISAENKYIDIDLFEKFKKAVYISNEWLKIYKMFHFNITENQKTESFHSKEISENLLSYNVKSSLDYLIKEYLESDAGVSLINSTPQKGHFVNKLKFQLNWKQILDRYSNSNITDLIPFQERNNYLIRRLLNVLKIDESFTDLSMPDKDVTCKNEQSHELFCNDYSKYNVSLSMNLLHYLRNNKNALSNNVKSYYEDLLNSIKSYINVKYCKHLSDDEKFNIEQLEECLSANGFLRSRESEYKNETTPDPNFPTQNINYKRNKRSKSLINGEKLNEENIDGIINLLKNIEMPTIELSLFLINYGKRFIKFGLKELSDLCQMVEFSLLWMTLIVHRFPIIIKTNLGDDIDEINCIEPAKKQNDLFIFESWEKNVCFDFFDSNNILISSINISDIANFECKHIQRTSSLKEFISFIETCDQLPIQIPMKSRLVNILVDSLKWAISAREAILLLPNNTILSPWMHIEGKVKEITPRSKKSKIMKTISLDKNSYNIQEEEIMNILSGLNIYECEPGFNLEKNNEIGIQVKKPPRPRGRPKREQADLTKNDSQFEDVFNNICLDYKEIDQSPNCIFPKSFYLWLLDKNNKNDFNVKELLSILMIDEDEKSFKTNNLQSCDSNTRSENDYFYWNRSSKSGPKESVIDENDKKICLSQYIGLIDPRNYPKKEIYKNKLLIDYILCIEVYNSIEKNPAKLCSICSNFGKRKNNISPALGCNSRWIACDECIRWYHQDCVEYSFKTNHFPGKLSNNSSLANEFSSWICPSCTLRSETSISRSASIINFLKNSINFELCHNNNAYILSDIHCKSIDQSEENGISDSLLKREVPSLENLKQIMKKSLSEKIFFIKLHERNIIANTFYLHNVWVNDFYRLFKWDQCELSEFNSLVFIDPFEIQEPLIDRDLIFKEKSEPSDEIEINEILGKEKEIEHYKVINISNSTQTSRKGRLLKNKISAKEMLNPKLASVKPKKGRKRRILFPNKMVAKQIKRNIPSTMNNLTRTLQLNFNMIFQDINNEYLCSIDPEYIGRIKIIEPGSSKPLEIDEVLNLYINATLIGLDGVVEIEWLYCILKYLVFFNSKFASYSENLAILKNFQLSEDLSFINTLKHQKRLSWEDFKYILVHFSPNFPIKLKSYKIFYFNLPKARFLQLQCLSIFNCIKNFSQENFTKPLSTDQNNRNLFTNPEQFKLNGKNFKTEVESLLINIVKSGIIIPEENIISHLLLTYYLESILLLYGKQISNVYCNQLNPKPLHSTLVKINQQILFWKESDANLTKIYNFRLIPPEYYGLVFEDESVCFQNQENKPITRIKRFIKCFETIQDSINQCNEWNERYKFLMETPNDFEVYVEFLKQGLNLPCIYPAVYSFGNILASIESYEDFVNQVFDNSGNLNSLTKVSNPPGSFNQTLTQTPGTIVGSNQPSLNPKFENIQILKNVKEFLKSLPIQKNDLILKIDQMEENTQRFIEGIKQKIPQLKQLGSTEALITQLQLIKEEAIHKVPIIVNNVPELRELLNNIPDFGSPHHNLLLRTQFLMSLQCPIAKLRKPLNPFPNIPETSSSLHNIIGQNQSNELYQLETKGELIDSQVNNSNKSILHVLNGANNKFNTSCQLPNSMSFIWQNLVQQGSNPMMKSCCYSIGGGSCTDPNNFNTDWCSLMHINDEDSNDIQYKLNSSKTDESTEIHKRISTNSTDINDLVNYFIKSALNGVSVDIYDHTSQSFVSGKYYINRNLNIITFKSPVHTIIIPFKAINTLLNSSEFNYLYSNSNNTLNDYNKQIITIIFDSNMEKSDTVSVLFNDQNSANNFLLVVEILRYNEMSEECYRDNSEESAIENKIPNLQ</sequence>
<keyword evidence="2 4" id="KW-0863">Zinc-finger</keyword>
<comment type="caution">
    <text evidence="6">The sequence shown here is derived from an EMBL/GenBank/DDBJ whole genome shotgun (WGS) entry which is preliminary data.</text>
</comment>
<proteinExistence type="predicted"/>
<dbReference type="InterPro" id="IPR019787">
    <property type="entry name" value="Znf_PHD-finger"/>
</dbReference>
<dbReference type="Proteomes" id="UP000186176">
    <property type="component" value="Unassembled WGS sequence"/>
</dbReference>
<dbReference type="PROSITE" id="PS50016">
    <property type="entry name" value="ZF_PHD_2"/>
    <property type="match status" value="1"/>
</dbReference>
<organism evidence="6 7">
    <name type="scientific">Cryptosporidium ubiquitum</name>
    <dbReference type="NCBI Taxonomy" id="857276"/>
    <lineage>
        <taxon>Eukaryota</taxon>
        <taxon>Sar</taxon>
        <taxon>Alveolata</taxon>
        <taxon>Apicomplexa</taxon>
        <taxon>Conoidasida</taxon>
        <taxon>Coccidia</taxon>
        <taxon>Eucoccidiorida</taxon>
        <taxon>Eimeriorina</taxon>
        <taxon>Cryptosporidiidae</taxon>
        <taxon>Cryptosporidium</taxon>
    </lineage>
</organism>
<feature type="domain" description="PHD-type" evidence="5">
    <location>
        <begin position="2007"/>
        <end position="2082"/>
    </location>
</feature>
<gene>
    <name evidence="6" type="ORF">cubi_00159</name>
</gene>
<evidence type="ECO:0000313" key="6">
    <source>
        <dbReference type="EMBL" id="OII74606.1"/>
    </source>
</evidence>
<keyword evidence="3" id="KW-0862">Zinc</keyword>
<dbReference type="InterPro" id="IPR013637">
    <property type="entry name" value="Lys_sp_deMease-like_dom"/>
</dbReference>
<evidence type="ECO:0000259" key="5">
    <source>
        <dbReference type="PROSITE" id="PS50016"/>
    </source>
</evidence>
<dbReference type="PROSITE" id="PS01359">
    <property type="entry name" value="ZF_PHD_1"/>
    <property type="match status" value="1"/>
</dbReference>
<dbReference type="CDD" id="cd15517">
    <property type="entry name" value="PHD_TCF19_like"/>
    <property type="match status" value="1"/>
</dbReference>
<dbReference type="SMART" id="SM00249">
    <property type="entry name" value="PHD"/>
    <property type="match status" value="1"/>
</dbReference>
<dbReference type="InterPro" id="IPR013083">
    <property type="entry name" value="Znf_RING/FYVE/PHD"/>
</dbReference>
<dbReference type="InterPro" id="IPR011011">
    <property type="entry name" value="Znf_FYVE_PHD"/>
</dbReference>
<protein>
    <submittedName>
        <fullName evidence="6">Chromatin protein</fullName>
    </submittedName>
</protein>
<evidence type="ECO:0000256" key="1">
    <source>
        <dbReference type="ARBA" id="ARBA00022723"/>
    </source>
</evidence>